<keyword evidence="2" id="KW-0548">Nucleotidyltransferase</keyword>
<dbReference type="RefSeq" id="WP_196992895.1">
    <property type="nucleotide sequence ID" value="NZ_JADWYR010000005.1"/>
</dbReference>
<dbReference type="InterPro" id="IPR039418">
    <property type="entry name" value="LexA-like"/>
</dbReference>
<dbReference type="EMBL" id="JADWYR010000005">
    <property type="protein sequence ID" value="MBG9378788.1"/>
    <property type="molecule type" value="Genomic_DNA"/>
</dbReference>
<dbReference type="SUPFAM" id="SSF51306">
    <property type="entry name" value="LexA/Signal peptidase"/>
    <property type="match status" value="1"/>
</dbReference>
<dbReference type="InterPro" id="IPR015927">
    <property type="entry name" value="Peptidase_S24_S26A/B/C"/>
</dbReference>
<dbReference type="AlphaFoldDB" id="A0A931ME89"/>
<feature type="domain" description="Peptidase S24/S26A/S26B/S26C" evidence="1">
    <location>
        <begin position="1"/>
        <end position="109"/>
    </location>
</feature>
<gene>
    <name evidence="2" type="primary">umuD</name>
    <name evidence="2" type="ORF">I5907_21325</name>
</gene>
<dbReference type="Gene3D" id="2.10.109.10">
    <property type="entry name" value="Umud Fragment, subunit A"/>
    <property type="match status" value="1"/>
</dbReference>
<evidence type="ECO:0000259" key="1">
    <source>
        <dbReference type="Pfam" id="PF00717"/>
    </source>
</evidence>
<accession>A0A931ME89</accession>
<dbReference type="PANTHER" id="PTHR33516:SF2">
    <property type="entry name" value="LEXA REPRESSOR-RELATED"/>
    <property type="match status" value="1"/>
</dbReference>
<dbReference type="InterPro" id="IPR050077">
    <property type="entry name" value="LexA_repressor"/>
</dbReference>
<dbReference type="Pfam" id="PF00717">
    <property type="entry name" value="Peptidase_S24"/>
    <property type="match status" value="1"/>
</dbReference>
<dbReference type="PANTHER" id="PTHR33516">
    <property type="entry name" value="LEXA REPRESSOR"/>
    <property type="match status" value="1"/>
</dbReference>
<keyword evidence="3" id="KW-1185">Reference proteome</keyword>
<proteinExistence type="predicted"/>
<name>A0A931ME89_9BACT</name>
<organism evidence="2 3">
    <name type="scientific">Panacibacter microcysteis</name>
    <dbReference type="NCBI Taxonomy" id="2793269"/>
    <lineage>
        <taxon>Bacteria</taxon>
        <taxon>Pseudomonadati</taxon>
        <taxon>Bacteroidota</taxon>
        <taxon>Chitinophagia</taxon>
        <taxon>Chitinophagales</taxon>
        <taxon>Chitinophagaceae</taxon>
        <taxon>Panacibacter</taxon>
    </lineage>
</organism>
<reference evidence="2" key="1">
    <citation type="submission" date="2020-11" db="EMBL/GenBank/DDBJ databases">
        <title>Bacterial whole genome sequence for Panacibacter sp. DH6.</title>
        <authorList>
            <person name="Le V."/>
            <person name="Ko S."/>
            <person name="Ahn C.-Y."/>
            <person name="Oh H.-M."/>
        </authorList>
    </citation>
    <scope>NUCLEOTIDE SEQUENCE</scope>
    <source>
        <strain evidence="2">DH6</strain>
    </source>
</reference>
<dbReference type="GO" id="GO:0003887">
    <property type="term" value="F:DNA-directed DNA polymerase activity"/>
    <property type="evidence" value="ECO:0007669"/>
    <property type="project" value="UniProtKB-EC"/>
</dbReference>
<evidence type="ECO:0000313" key="2">
    <source>
        <dbReference type="EMBL" id="MBG9378788.1"/>
    </source>
</evidence>
<protein>
    <submittedName>
        <fullName evidence="2">Translesion error-prone DNA polymerase V autoproteolytic subunit</fullName>
        <ecNumber evidence="2">2.7.7.7</ecNumber>
    </submittedName>
</protein>
<comment type="caution">
    <text evidence="2">The sequence shown here is derived from an EMBL/GenBank/DDBJ whole genome shotgun (WGS) entry which is preliminary data.</text>
</comment>
<keyword evidence="2" id="KW-0808">Transferase</keyword>
<dbReference type="Proteomes" id="UP000628448">
    <property type="component" value="Unassembled WGS sequence"/>
</dbReference>
<dbReference type="CDD" id="cd06529">
    <property type="entry name" value="S24_LexA-like"/>
    <property type="match status" value="1"/>
</dbReference>
<evidence type="ECO:0000313" key="3">
    <source>
        <dbReference type="Proteomes" id="UP000628448"/>
    </source>
</evidence>
<sequence>MGFPSPAADYIEDRIDLNEVLAPNPLSTFFFRNDGVNMVNAFIPPKALLVVDRSQTPVNGSIVVAVVNGEFVVRYLVINEIKCLLAAANPKVADIVLTGDFTAEIWGVVTGIVTQTKDLKPCTL</sequence>
<dbReference type="InterPro" id="IPR036286">
    <property type="entry name" value="LexA/Signal_pep-like_sf"/>
</dbReference>
<dbReference type="NCBIfam" id="NF007621">
    <property type="entry name" value="PRK10276.1"/>
    <property type="match status" value="1"/>
</dbReference>
<dbReference type="EC" id="2.7.7.7" evidence="2"/>